<evidence type="ECO:0000313" key="3">
    <source>
        <dbReference type="Proteomes" id="UP000006727"/>
    </source>
</evidence>
<gene>
    <name evidence="1" type="ORF">PHYPA_029951</name>
</gene>
<proteinExistence type="predicted"/>
<name>A0A2K1IEU9_PHYPA</name>
<keyword evidence="3" id="KW-1185">Reference proteome</keyword>
<evidence type="ECO:0000313" key="2">
    <source>
        <dbReference type="EnsemblPlants" id="PAC:32980813.CDS.1"/>
    </source>
</evidence>
<evidence type="ECO:0000313" key="1">
    <source>
        <dbReference type="EMBL" id="PNR27799.1"/>
    </source>
</evidence>
<dbReference type="Gramene" id="Pp3c25_14440V3.1">
    <property type="protein sequence ID" value="PAC:32980813.CDS.1"/>
    <property type="gene ID" value="Pp3c25_14440"/>
</dbReference>
<protein>
    <submittedName>
        <fullName evidence="1 2">Uncharacterized protein</fullName>
    </submittedName>
</protein>
<dbReference type="AlphaFoldDB" id="A0A2K1IEU9"/>
<dbReference type="Proteomes" id="UP000006727">
    <property type="component" value="Chromosome 25"/>
</dbReference>
<dbReference type="EnsemblPlants" id="Pp3c25_14440V3.1">
    <property type="protein sequence ID" value="PAC:32980813.CDS.1"/>
    <property type="gene ID" value="Pp3c25_14440"/>
</dbReference>
<reference evidence="2" key="3">
    <citation type="submission" date="2020-12" db="UniProtKB">
        <authorList>
            <consortium name="EnsemblPlants"/>
        </authorList>
    </citation>
    <scope>IDENTIFICATION</scope>
</reference>
<reference evidence="1 3" key="2">
    <citation type="journal article" date="2018" name="Plant J.">
        <title>The Physcomitrella patens chromosome-scale assembly reveals moss genome structure and evolution.</title>
        <authorList>
            <person name="Lang D."/>
            <person name="Ullrich K.K."/>
            <person name="Murat F."/>
            <person name="Fuchs J."/>
            <person name="Jenkins J."/>
            <person name="Haas F.B."/>
            <person name="Piednoel M."/>
            <person name="Gundlach H."/>
            <person name="Van Bel M."/>
            <person name="Meyberg R."/>
            <person name="Vives C."/>
            <person name="Morata J."/>
            <person name="Symeonidi A."/>
            <person name="Hiss M."/>
            <person name="Muchero W."/>
            <person name="Kamisugi Y."/>
            <person name="Saleh O."/>
            <person name="Blanc G."/>
            <person name="Decker E.L."/>
            <person name="van Gessel N."/>
            <person name="Grimwood J."/>
            <person name="Hayes R.D."/>
            <person name="Graham S.W."/>
            <person name="Gunter L.E."/>
            <person name="McDaniel S.F."/>
            <person name="Hoernstein S.N.W."/>
            <person name="Larsson A."/>
            <person name="Li F.W."/>
            <person name="Perroud P.F."/>
            <person name="Phillips J."/>
            <person name="Ranjan P."/>
            <person name="Rokshar D.S."/>
            <person name="Rothfels C.J."/>
            <person name="Schneider L."/>
            <person name="Shu S."/>
            <person name="Stevenson D.W."/>
            <person name="Thummler F."/>
            <person name="Tillich M."/>
            <person name="Villarreal Aguilar J.C."/>
            <person name="Widiez T."/>
            <person name="Wong G.K."/>
            <person name="Wymore A."/>
            <person name="Zhang Y."/>
            <person name="Zimmer A.D."/>
            <person name="Quatrano R.S."/>
            <person name="Mayer K.F.X."/>
            <person name="Goodstein D."/>
            <person name="Casacuberta J.M."/>
            <person name="Vandepoele K."/>
            <person name="Reski R."/>
            <person name="Cuming A.C."/>
            <person name="Tuskan G.A."/>
            <person name="Maumus F."/>
            <person name="Salse J."/>
            <person name="Schmutz J."/>
            <person name="Rensing S.A."/>
        </authorList>
    </citation>
    <scope>NUCLEOTIDE SEQUENCE [LARGE SCALE GENOMIC DNA]</scope>
    <source>
        <strain evidence="2 3">cv. Gransden 2004</strain>
    </source>
</reference>
<organism evidence="1">
    <name type="scientific">Physcomitrium patens</name>
    <name type="common">Spreading-leaved earth moss</name>
    <name type="synonym">Physcomitrella patens</name>
    <dbReference type="NCBI Taxonomy" id="3218"/>
    <lineage>
        <taxon>Eukaryota</taxon>
        <taxon>Viridiplantae</taxon>
        <taxon>Streptophyta</taxon>
        <taxon>Embryophyta</taxon>
        <taxon>Bryophyta</taxon>
        <taxon>Bryophytina</taxon>
        <taxon>Bryopsida</taxon>
        <taxon>Funariidae</taxon>
        <taxon>Funariales</taxon>
        <taxon>Funariaceae</taxon>
        <taxon>Physcomitrium</taxon>
    </lineage>
</organism>
<accession>A0A2K1IEU9</accession>
<dbReference type="EMBL" id="ABEU02000025">
    <property type="protein sequence ID" value="PNR27799.1"/>
    <property type="molecule type" value="Genomic_DNA"/>
</dbReference>
<reference evidence="1 3" key="1">
    <citation type="journal article" date="2008" name="Science">
        <title>The Physcomitrella genome reveals evolutionary insights into the conquest of land by plants.</title>
        <authorList>
            <person name="Rensing S."/>
            <person name="Lang D."/>
            <person name="Zimmer A."/>
            <person name="Terry A."/>
            <person name="Salamov A."/>
            <person name="Shapiro H."/>
            <person name="Nishiyama T."/>
            <person name="Perroud P.-F."/>
            <person name="Lindquist E."/>
            <person name="Kamisugi Y."/>
            <person name="Tanahashi T."/>
            <person name="Sakakibara K."/>
            <person name="Fujita T."/>
            <person name="Oishi K."/>
            <person name="Shin-I T."/>
            <person name="Kuroki Y."/>
            <person name="Toyoda A."/>
            <person name="Suzuki Y."/>
            <person name="Hashimoto A."/>
            <person name="Yamaguchi K."/>
            <person name="Sugano A."/>
            <person name="Kohara Y."/>
            <person name="Fujiyama A."/>
            <person name="Anterola A."/>
            <person name="Aoki S."/>
            <person name="Ashton N."/>
            <person name="Barbazuk W.B."/>
            <person name="Barker E."/>
            <person name="Bennetzen J."/>
            <person name="Bezanilla M."/>
            <person name="Blankenship R."/>
            <person name="Cho S.H."/>
            <person name="Dutcher S."/>
            <person name="Estelle M."/>
            <person name="Fawcett J.A."/>
            <person name="Gundlach H."/>
            <person name="Hanada K."/>
            <person name="Heyl A."/>
            <person name="Hicks K.A."/>
            <person name="Hugh J."/>
            <person name="Lohr M."/>
            <person name="Mayer K."/>
            <person name="Melkozernov A."/>
            <person name="Murata T."/>
            <person name="Nelson D."/>
            <person name="Pils B."/>
            <person name="Prigge M."/>
            <person name="Reiss B."/>
            <person name="Renner T."/>
            <person name="Rombauts S."/>
            <person name="Rushton P."/>
            <person name="Sanderfoot A."/>
            <person name="Schween G."/>
            <person name="Shiu S.-H."/>
            <person name="Stueber K."/>
            <person name="Theodoulou F.L."/>
            <person name="Tu H."/>
            <person name="Van de Peer Y."/>
            <person name="Verrier P.J."/>
            <person name="Waters E."/>
            <person name="Wood A."/>
            <person name="Yang L."/>
            <person name="Cove D."/>
            <person name="Cuming A."/>
            <person name="Hasebe M."/>
            <person name="Lucas S."/>
            <person name="Mishler D.B."/>
            <person name="Reski R."/>
            <person name="Grigoriev I."/>
            <person name="Quatrano R.S."/>
            <person name="Boore J.L."/>
        </authorList>
    </citation>
    <scope>NUCLEOTIDE SEQUENCE [LARGE SCALE GENOMIC DNA]</scope>
    <source>
        <strain evidence="2 3">cv. Gransden 2004</strain>
    </source>
</reference>
<sequence>MSGLWLLRGVEFYEILSDFEPCFRGFYEVFQWVVNPCHEPCSMGLTQKLRL</sequence>